<feature type="domain" description="ATP-grasp" evidence="1">
    <location>
        <begin position="127"/>
        <end position="266"/>
    </location>
</feature>
<proteinExistence type="predicted"/>
<sequence>MLLVPSDPLNPRRVDPHFAGQATAARDRGIPVARIDHDAIGDPERAVAGVPPAEDAVYRGWMMSAAEYDGFAQALAARDVLLRTSPAAYRAAHELPGWYDVVRELTPASTWTDGDDVPQLVTAAERLGTGPAVLRDYVKSMKHYWDEAAYIPELADREGVERVARRFRELREDSFTGGYVLRRFEDFVGAEARTWWVDGRCVLVTPHPDTPNDLPEGSSFPELALDLPFVTVDVVWRADGVLRVVEVGDGQVSDWPGTWDPAALVDCLFRDNR</sequence>
<dbReference type="Proteomes" id="UP001500190">
    <property type="component" value="Unassembled WGS sequence"/>
</dbReference>
<evidence type="ECO:0000259" key="1">
    <source>
        <dbReference type="Pfam" id="PF14243"/>
    </source>
</evidence>
<dbReference type="RefSeq" id="WP_344188438.1">
    <property type="nucleotide sequence ID" value="NZ_BAAAND010000001.1"/>
</dbReference>
<dbReference type="InterPro" id="IPR025643">
    <property type="entry name" value="R2K_3"/>
</dbReference>
<organism evidence="2 3">
    <name type="scientific">Kribbella karoonensis</name>
    <dbReference type="NCBI Taxonomy" id="324851"/>
    <lineage>
        <taxon>Bacteria</taxon>
        <taxon>Bacillati</taxon>
        <taxon>Actinomycetota</taxon>
        <taxon>Actinomycetes</taxon>
        <taxon>Propionibacteriales</taxon>
        <taxon>Kribbellaceae</taxon>
        <taxon>Kribbella</taxon>
    </lineage>
</organism>
<comment type="caution">
    <text evidence="2">The sequence shown here is derived from an EMBL/GenBank/DDBJ whole genome shotgun (WGS) entry which is preliminary data.</text>
</comment>
<dbReference type="EMBL" id="BAAAND010000001">
    <property type="protein sequence ID" value="GAA1571556.1"/>
    <property type="molecule type" value="Genomic_DNA"/>
</dbReference>
<reference evidence="2 3" key="1">
    <citation type="journal article" date="2019" name="Int. J. Syst. Evol. Microbiol.">
        <title>The Global Catalogue of Microorganisms (GCM) 10K type strain sequencing project: providing services to taxonomists for standard genome sequencing and annotation.</title>
        <authorList>
            <consortium name="The Broad Institute Genomics Platform"/>
            <consortium name="The Broad Institute Genome Sequencing Center for Infectious Disease"/>
            <person name="Wu L."/>
            <person name="Ma J."/>
        </authorList>
    </citation>
    <scope>NUCLEOTIDE SEQUENCE [LARGE SCALE GENOMIC DNA]</scope>
    <source>
        <strain evidence="2 3">JCM 14304</strain>
    </source>
</reference>
<evidence type="ECO:0000313" key="2">
    <source>
        <dbReference type="EMBL" id="GAA1571556.1"/>
    </source>
</evidence>
<accession>A0ABN2D9C0</accession>
<protein>
    <submittedName>
        <fullName evidence="2">ATP-grasp domain-containing protein</fullName>
    </submittedName>
</protein>
<name>A0ABN2D9C0_9ACTN</name>
<dbReference type="Pfam" id="PF14243">
    <property type="entry name" value="R2K_3"/>
    <property type="match status" value="1"/>
</dbReference>
<gene>
    <name evidence="2" type="ORF">GCM10009742_12780</name>
</gene>
<evidence type="ECO:0000313" key="3">
    <source>
        <dbReference type="Proteomes" id="UP001500190"/>
    </source>
</evidence>
<keyword evidence="3" id="KW-1185">Reference proteome</keyword>